<dbReference type="PANTHER" id="PTHR30055:SF234">
    <property type="entry name" value="HTH-TYPE TRANSCRIPTIONAL REGULATOR BETI"/>
    <property type="match status" value="1"/>
</dbReference>
<dbReference type="OrthoDB" id="8688418at2"/>
<name>A0A0D4BVL0_9MICC</name>
<keyword evidence="1" id="KW-0805">Transcription regulation</keyword>
<dbReference type="STRING" id="1618207.UM93_00085"/>
<feature type="DNA-binding region" description="H-T-H motif" evidence="4">
    <location>
        <begin position="41"/>
        <end position="60"/>
    </location>
</feature>
<evidence type="ECO:0000313" key="7">
    <source>
        <dbReference type="Proteomes" id="UP000061839"/>
    </source>
</evidence>
<evidence type="ECO:0000259" key="5">
    <source>
        <dbReference type="PROSITE" id="PS50977"/>
    </source>
</evidence>
<keyword evidence="3" id="KW-0804">Transcription</keyword>
<dbReference type="Proteomes" id="UP000061839">
    <property type="component" value="Chromosome"/>
</dbReference>
<dbReference type="PRINTS" id="PR00455">
    <property type="entry name" value="HTHTETR"/>
</dbReference>
<dbReference type="GO" id="GO:0003700">
    <property type="term" value="F:DNA-binding transcription factor activity"/>
    <property type="evidence" value="ECO:0007669"/>
    <property type="project" value="TreeGrafter"/>
</dbReference>
<gene>
    <name evidence="6" type="ORF">UM93_00085</name>
</gene>
<reference evidence="6 7" key="1">
    <citation type="journal article" date="2015" name="Genome Announc.">
        <title>Complete Genome Sequencing of Protease-Producing Novel Arthrobacter sp. Strain IHBB 11108 Using PacBio Single-Molecule Real-Time Sequencing Technology.</title>
        <authorList>
            <person name="Kiran S."/>
            <person name="Swarnkar M.K."/>
            <person name="Pal M."/>
            <person name="Thakur R."/>
            <person name="Tewari R."/>
            <person name="Singh A.K."/>
            <person name="Gulati A."/>
        </authorList>
    </citation>
    <scope>NUCLEOTIDE SEQUENCE [LARGE SCALE GENOMIC DNA]</scope>
    <source>
        <strain evidence="6 7">IHBB 11108</strain>
    </source>
</reference>
<dbReference type="Gene3D" id="1.10.357.10">
    <property type="entry name" value="Tetracycline Repressor, domain 2"/>
    <property type="match status" value="1"/>
</dbReference>
<keyword evidence="7" id="KW-1185">Reference proteome</keyword>
<proteinExistence type="predicted"/>
<dbReference type="KEGG" id="ari:UM93_00085"/>
<dbReference type="InterPro" id="IPR009057">
    <property type="entry name" value="Homeodomain-like_sf"/>
</dbReference>
<dbReference type="HOGENOM" id="CLU_069356_2_3_11"/>
<dbReference type="AlphaFoldDB" id="A0A0D4BVL0"/>
<dbReference type="SUPFAM" id="SSF46689">
    <property type="entry name" value="Homeodomain-like"/>
    <property type="match status" value="1"/>
</dbReference>
<sequence>MYVTQLIEPTNRRELNKAATREAIVVASLALLRERGLNKFTVEDVAAAAGISRRTFFNYFSSAEAAIASTTEGFLDQVIGEFAQRPLEESLLEAALQALRALIDPARLATVAEVYSLTEAHDAVGRFQSEVWSDCEAKLVVAAQPRVDPEANPLYIRALVGSIMACGKAAMEIWFSRHGTAINEATLKDLRNLLIEAIGHLRDGFVLNEPTKAH</sequence>
<dbReference type="InterPro" id="IPR050109">
    <property type="entry name" value="HTH-type_TetR-like_transc_reg"/>
</dbReference>
<dbReference type="EMBL" id="CP011005">
    <property type="protein sequence ID" value="AJT40354.1"/>
    <property type="molecule type" value="Genomic_DNA"/>
</dbReference>
<dbReference type="PROSITE" id="PS50977">
    <property type="entry name" value="HTH_TETR_2"/>
    <property type="match status" value="1"/>
</dbReference>
<evidence type="ECO:0000256" key="4">
    <source>
        <dbReference type="PROSITE-ProRule" id="PRU00335"/>
    </source>
</evidence>
<evidence type="ECO:0000313" key="6">
    <source>
        <dbReference type="EMBL" id="AJT40354.1"/>
    </source>
</evidence>
<dbReference type="Pfam" id="PF00440">
    <property type="entry name" value="TetR_N"/>
    <property type="match status" value="1"/>
</dbReference>
<evidence type="ECO:0000256" key="2">
    <source>
        <dbReference type="ARBA" id="ARBA00023125"/>
    </source>
</evidence>
<dbReference type="Gene3D" id="1.10.10.60">
    <property type="entry name" value="Homeodomain-like"/>
    <property type="match status" value="1"/>
</dbReference>
<feature type="domain" description="HTH tetR-type" evidence="5">
    <location>
        <begin position="18"/>
        <end position="78"/>
    </location>
</feature>
<protein>
    <submittedName>
        <fullName evidence="6">TetR family transcriptional regulator</fullName>
    </submittedName>
</protein>
<dbReference type="InterPro" id="IPR001647">
    <property type="entry name" value="HTH_TetR"/>
</dbReference>
<keyword evidence="2 4" id="KW-0238">DNA-binding</keyword>
<dbReference type="PATRIC" id="fig|1618207.4.peg.19"/>
<dbReference type="GO" id="GO:0000976">
    <property type="term" value="F:transcription cis-regulatory region binding"/>
    <property type="evidence" value="ECO:0007669"/>
    <property type="project" value="TreeGrafter"/>
</dbReference>
<dbReference type="PANTHER" id="PTHR30055">
    <property type="entry name" value="HTH-TYPE TRANSCRIPTIONAL REGULATOR RUTR"/>
    <property type="match status" value="1"/>
</dbReference>
<organism evidence="6 7">
    <name type="scientific">Psychromicrobium lacuslunae</name>
    <dbReference type="NCBI Taxonomy" id="1618207"/>
    <lineage>
        <taxon>Bacteria</taxon>
        <taxon>Bacillati</taxon>
        <taxon>Actinomycetota</taxon>
        <taxon>Actinomycetes</taxon>
        <taxon>Micrococcales</taxon>
        <taxon>Micrococcaceae</taxon>
        <taxon>Psychromicrobium</taxon>
    </lineage>
</organism>
<evidence type="ECO:0000256" key="1">
    <source>
        <dbReference type="ARBA" id="ARBA00023015"/>
    </source>
</evidence>
<evidence type="ECO:0000256" key="3">
    <source>
        <dbReference type="ARBA" id="ARBA00023163"/>
    </source>
</evidence>
<accession>A0A0D4BVL0</accession>